<dbReference type="NCBIfam" id="TIGR00571">
    <property type="entry name" value="dam"/>
    <property type="match status" value="1"/>
</dbReference>
<dbReference type="InterPro" id="IPR012327">
    <property type="entry name" value="MeTrfase_D12"/>
</dbReference>
<evidence type="ECO:0000256" key="7">
    <source>
        <dbReference type="PIRSR" id="PIRSR000398-1"/>
    </source>
</evidence>
<feature type="binding site" evidence="7">
    <location>
        <position position="29"/>
    </location>
    <ligand>
        <name>S-adenosyl-L-methionine</name>
        <dbReference type="ChEBI" id="CHEBI:59789"/>
    </ligand>
</feature>
<dbReference type="EC" id="2.1.1.72" evidence="2 8"/>
<evidence type="ECO:0000256" key="4">
    <source>
        <dbReference type="ARBA" id="ARBA00022679"/>
    </source>
</evidence>
<reference evidence="9" key="1">
    <citation type="journal article" date="2020" name="mSystems">
        <title>Genome- and Community-Level Interaction Insights into Carbon Utilization and Element Cycling Functions of Hydrothermarchaeota in Hydrothermal Sediment.</title>
        <authorList>
            <person name="Zhou Z."/>
            <person name="Liu Y."/>
            <person name="Xu W."/>
            <person name="Pan J."/>
            <person name="Luo Z.H."/>
            <person name="Li M."/>
        </authorList>
    </citation>
    <scope>NUCLEOTIDE SEQUENCE [LARGE SCALE GENOMIC DNA]</scope>
    <source>
        <strain evidence="9">SpSt-1071</strain>
    </source>
</reference>
<evidence type="ECO:0000256" key="1">
    <source>
        <dbReference type="ARBA" id="ARBA00006594"/>
    </source>
</evidence>
<dbReference type="GO" id="GO:0006298">
    <property type="term" value="P:mismatch repair"/>
    <property type="evidence" value="ECO:0007669"/>
    <property type="project" value="TreeGrafter"/>
</dbReference>
<organism evidence="9">
    <name type="scientific">Thermus caliditerrae</name>
    <dbReference type="NCBI Taxonomy" id="1330700"/>
    <lineage>
        <taxon>Bacteria</taxon>
        <taxon>Thermotogati</taxon>
        <taxon>Deinococcota</taxon>
        <taxon>Deinococci</taxon>
        <taxon>Thermales</taxon>
        <taxon>Thermaceae</taxon>
        <taxon>Thermus</taxon>
    </lineage>
</organism>
<dbReference type="InterPro" id="IPR002052">
    <property type="entry name" value="DNA_methylase_N6_adenine_CS"/>
</dbReference>
<keyword evidence="5 8" id="KW-0949">S-adenosyl-L-methionine</keyword>
<keyword evidence="4 8" id="KW-0808">Transferase</keyword>
<evidence type="ECO:0000256" key="8">
    <source>
        <dbReference type="RuleBase" id="RU361257"/>
    </source>
</evidence>
<dbReference type="GO" id="GO:0032259">
    <property type="term" value="P:methylation"/>
    <property type="evidence" value="ECO:0007669"/>
    <property type="project" value="UniProtKB-KW"/>
</dbReference>
<comment type="caution">
    <text evidence="9">The sequence shown here is derived from an EMBL/GenBank/DDBJ whole genome shotgun (WGS) entry which is preliminary data.</text>
</comment>
<dbReference type="InterPro" id="IPR023095">
    <property type="entry name" value="Ade_MeTrfase_dom_2"/>
</dbReference>
<accession>A0A7C5VIJ2</accession>
<dbReference type="PROSITE" id="PS00092">
    <property type="entry name" value="N6_MTASE"/>
    <property type="match status" value="1"/>
</dbReference>
<dbReference type="Pfam" id="PF02086">
    <property type="entry name" value="MethyltransfD12"/>
    <property type="match status" value="1"/>
</dbReference>
<evidence type="ECO:0000256" key="5">
    <source>
        <dbReference type="ARBA" id="ARBA00022691"/>
    </source>
</evidence>
<dbReference type="PRINTS" id="PR00505">
    <property type="entry name" value="D12N6MTFRASE"/>
</dbReference>
<evidence type="ECO:0000256" key="3">
    <source>
        <dbReference type="ARBA" id="ARBA00022603"/>
    </source>
</evidence>
<comment type="catalytic activity">
    <reaction evidence="6 8">
        <text>a 2'-deoxyadenosine in DNA + S-adenosyl-L-methionine = an N(6)-methyl-2'-deoxyadenosine in DNA + S-adenosyl-L-homocysteine + H(+)</text>
        <dbReference type="Rhea" id="RHEA:15197"/>
        <dbReference type="Rhea" id="RHEA-COMP:12418"/>
        <dbReference type="Rhea" id="RHEA-COMP:12419"/>
        <dbReference type="ChEBI" id="CHEBI:15378"/>
        <dbReference type="ChEBI" id="CHEBI:57856"/>
        <dbReference type="ChEBI" id="CHEBI:59789"/>
        <dbReference type="ChEBI" id="CHEBI:90615"/>
        <dbReference type="ChEBI" id="CHEBI:90616"/>
        <dbReference type="EC" id="2.1.1.72"/>
    </reaction>
</comment>
<feature type="binding site" evidence="7">
    <location>
        <position position="71"/>
    </location>
    <ligand>
        <name>S-adenosyl-L-methionine</name>
        <dbReference type="ChEBI" id="CHEBI:59789"/>
    </ligand>
</feature>
<dbReference type="GO" id="GO:0043565">
    <property type="term" value="F:sequence-specific DNA binding"/>
    <property type="evidence" value="ECO:0007669"/>
    <property type="project" value="TreeGrafter"/>
</dbReference>
<dbReference type="InterPro" id="IPR012263">
    <property type="entry name" value="M_m6A_EcoRV"/>
</dbReference>
<proteinExistence type="inferred from homology"/>
<name>A0A7C5VIJ2_9DEIN</name>
<dbReference type="Gene3D" id="1.10.1020.10">
    <property type="entry name" value="Adenine-specific Methyltransferase, Domain 2"/>
    <property type="match status" value="1"/>
</dbReference>
<gene>
    <name evidence="9" type="ORF">ENM28_00950</name>
</gene>
<dbReference type="Gene3D" id="3.40.50.150">
    <property type="entry name" value="Vaccinia Virus protein VP39"/>
    <property type="match status" value="1"/>
</dbReference>
<comment type="similarity">
    <text evidence="1 8">Belongs to the N(4)/N(6)-methyltransferase family.</text>
</comment>
<dbReference type="EMBL" id="DRXE01000035">
    <property type="protein sequence ID" value="HHM67294.1"/>
    <property type="molecule type" value="Genomic_DNA"/>
</dbReference>
<keyword evidence="3 8" id="KW-0489">Methyltransferase</keyword>
<dbReference type="PANTHER" id="PTHR30481">
    <property type="entry name" value="DNA ADENINE METHYLASE"/>
    <property type="match status" value="1"/>
</dbReference>
<dbReference type="SUPFAM" id="SSF53335">
    <property type="entry name" value="S-adenosyl-L-methionine-dependent methyltransferases"/>
    <property type="match status" value="1"/>
</dbReference>
<sequence>MAKGTHRNNAATVVLEADLPPPLKWAGGKRWLIGRLAELYSPHRHRRLVEPFVGGMAVALGLKPERALLNDINPHLINFYRWLQRGLRIEIPLENNREAYYRHRKRFNELIHRGEWESKEAAELFYYLNRTGYNGLCRFNQKGEFNVPFGKYKKIAYVRDLTAYKPILSRWTFTWGDFAEVPLDPEDFVYADPPYDVEFTKYAKEGFSWSDQVRLAEWLAHHPGPVVVSNQATKRILDLYRGLGFEVEVLQAPRRIASNGDRRPANEMLALKL</sequence>
<evidence type="ECO:0000256" key="2">
    <source>
        <dbReference type="ARBA" id="ARBA00011900"/>
    </source>
</evidence>
<dbReference type="GO" id="GO:1904047">
    <property type="term" value="F:S-adenosyl-L-methionine binding"/>
    <property type="evidence" value="ECO:0007669"/>
    <property type="project" value="TreeGrafter"/>
</dbReference>
<protein>
    <recommendedName>
        <fullName evidence="2 8">Site-specific DNA-methyltransferase (adenine-specific)</fullName>
        <ecNumber evidence="2 8">2.1.1.72</ecNumber>
    </recommendedName>
</protein>
<feature type="binding site" evidence="7">
    <location>
        <position position="25"/>
    </location>
    <ligand>
        <name>S-adenosyl-L-methionine</name>
        <dbReference type="ChEBI" id="CHEBI:59789"/>
    </ligand>
</feature>
<dbReference type="GO" id="GO:0009307">
    <property type="term" value="P:DNA restriction-modification system"/>
    <property type="evidence" value="ECO:0007669"/>
    <property type="project" value="InterPro"/>
</dbReference>
<feature type="binding site" evidence="7">
    <location>
        <position position="192"/>
    </location>
    <ligand>
        <name>S-adenosyl-L-methionine</name>
        <dbReference type="ChEBI" id="CHEBI:59789"/>
    </ligand>
</feature>
<evidence type="ECO:0000256" key="6">
    <source>
        <dbReference type="ARBA" id="ARBA00047942"/>
    </source>
</evidence>
<dbReference type="InterPro" id="IPR029063">
    <property type="entry name" value="SAM-dependent_MTases_sf"/>
</dbReference>
<dbReference type="PANTHER" id="PTHR30481:SF3">
    <property type="entry name" value="DNA ADENINE METHYLASE"/>
    <property type="match status" value="1"/>
</dbReference>
<dbReference type="AlphaFoldDB" id="A0A7C5VIJ2"/>
<dbReference type="PIRSF" id="PIRSF000398">
    <property type="entry name" value="M_m6A_EcoRV"/>
    <property type="match status" value="1"/>
</dbReference>
<evidence type="ECO:0000313" key="9">
    <source>
        <dbReference type="EMBL" id="HHM67294.1"/>
    </source>
</evidence>
<dbReference type="GO" id="GO:0009007">
    <property type="term" value="F:site-specific DNA-methyltransferase (adenine-specific) activity"/>
    <property type="evidence" value="ECO:0007669"/>
    <property type="project" value="UniProtKB-UniRule"/>
</dbReference>